<dbReference type="Proteomes" id="UP000002357">
    <property type="component" value="Chromosome"/>
</dbReference>
<evidence type="ECO:0000313" key="1">
    <source>
        <dbReference type="EMBL" id="EFG08543.1"/>
    </source>
</evidence>
<accession>B5GNR2</accession>
<gene>
    <name evidence="1" type="ORF">SCLAV_3471</name>
</gene>
<keyword evidence="2" id="KW-1185">Reference proteome</keyword>
<dbReference type="RefSeq" id="WP_003953308.1">
    <property type="nucleotide sequence ID" value="NZ_CM000913.1"/>
</dbReference>
<reference evidence="1 2" key="1">
    <citation type="journal article" date="2010" name="Genome Biol. Evol.">
        <title>The sequence of a 1.8-mb bacterial linear plasmid reveals a rich evolutionary reservoir of secondary metabolic pathways.</title>
        <authorList>
            <person name="Medema M.H."/>
            <person name="Trefzer A."/>
            <person name="Kovalchuk A."/>
            <person name="van den Berg M."/>
            <person name="Mueller U."/>
            <person name="Heijne W."/>
            <person name="Wu L."/>
            <person name="Alam M.T."/>
            <person name="Ronning C.M."/>
            <person name="Nierman W.C."/>
            <person name="Bovenberg R.A.L."/>
            <person name="Breitling R."/>
            <person name="Takano E."/>
        </authorList>
    </citation>
    <scope>NUCLEOTIDE SEQUENCE [LARGE SCALE GENOMIC DNA]</scope>
    <source>
        <strain evidence="2">ATCC 27064 / DSM 738 / JCM 4710 / NBRC 13307 / NCIMB 12785 / NRRL 3585 / VKM Ac-602</strain>
    </source>
</reference>
<dbReference type="KEGG" id="sclf:BB341_11330"/>
<protein>
    <submittedName>
        <fullName evidence="1">Uncharacterized protein</fullName>
    </submittedName>
</protein>
<proteinExistence type="predicted"/>
<dbReference type="EMBL" id="CM000913">
    <property type="protein sequence ID" value="EFG08543.1"/>
    <property type="molecule type" value="Genomic_DNA"/>
</dbReference>
<organism evidence="1 2">
    <name type="scientific">Streptomyces clavuligerus</name>
    <dbReference type="NCBI Taxonomy" id="1901"/>
    <lineage>
        <taxon>Bacteria</taxon>
        <taxon>Bacillati</taxon>
        <taxon>Actinomycetota</taxon>
        <taxon>Actinomycetes</taxon>
        <taxon>Kitasatosporales</taxon>
        <taxon>Streptomycetaceae</taxon>
        <taxon>Streptomyces</taxon>
    </lineage>
</organism>
<dbReference type="AlphaFoldDB" id="B5GNR2"/>
<sequence length="79" mass="8836">MSLHAEEAPDGPCELRMIRIYDCVVPERVIVVARVAFTVFANTLRTGKLDHLMTSDEEMADAVELVNWFRESGSDPGNL</sequence>
<dbReference type="GeneID" id="93730019"/>
<evidence type="ECO:0000313" key="2">
    <source>
        <dbReference type="Proteomes" id="UP000002357"/>
    </source>
</evidence>
<name>B5GNR2_STRCL</name>